<keyword evidence="1" id="KW-0229">DNA integration</keyword>
<dbReference type="EMBL" id="CP094534">
    <property type="protein sequence ID" value="UOE34214.1"/>
    <property type="molecule type" value="Genomic_DNA"/>
</dbReference>
<name>A0ABY4B602_9BACT</name>
<dbReference type="Proteomes" id="UP000831390">
    <property type="component" value="Chromosome"/>
</dbReference>
<evidence type="ECO:0000256" key="4">
    <source>
        <dbReference type="PROSITE-ProRule" id="PRU10137"/>
    </source>
</evidence>
<evidence type="ECO:0000256" key="1">
    <source>
        <dbReference type="ARBA" id="ARBA00022908"/>
    </source>
</evidence>
<dbReference type="InterPro" id="IPR006118">
    <property type="entry name" value="Recombinase_CS"/>
</dbReference>
<dbReference type="RefSeq" id="WP_243515059.1">
    <property type="nucleotide sequence ID" value="NZ_CP094534.1"/>
</dbReference>
<accession>A0ABY4B602</accession>
<dbReference type="PANTHER" id="PTHR30461">
    <property type="entry name" value="DNA-INVERTASE FROM LAMBDOID PROPHAGE"/>
    <property type="match status" value="1"/>
</dbReference>
<dbReference type="PROSITE" id="PS51736">
    <property type="entry name" value="RECOMBINASES_3"/>
    <property type="match status" value="1"/>
</dbReference>
<proteinExistence type="predicted"/>
<feature type="active site" description="O-(5'-phospho-DNA)-serine intermediate" evidence="4">
    <location>
        <position position="17"/>
    </location>
</feature>
<dbReference type="Gene3D" id="3.40.50.1390">
    <property type="entry name" value="Resolvase, N-terminal catalytic domain"/>
    <property type="match status" value="1"/>
</dbReference>
<dbReference type="SUPFAM" id="SSF53041">
    <property type="entry name" value="Resolvase-like"/>
    <property type="match status" value="1"/>
</dbReference>
<keyword evidence="3" id="KW-0233">DNA recombination</keyword>
<feature type="domain" description="Resolvase/invertase-type recombinase catalytic" evidence="5">
    <location>
        <begin position="9"/>
        <end position="144"/>
    </location>
</feature>
<dbReference type="InterPro" id="IPR036162">
    <property type="entry name" value="Resolvase-like_N_sf"/>
</dbReference>
<dbReference type="InterPro" id="IPR006119">
    <property type="entry name" value="Resolv_N"/>
</dbReference>
<evidence type="ECO:0000256" key="3">
    <source>
        <dbReference type="ARBA" id="ARBA00023172"/>
    </source>
</evidence>
<reference evidence="6 7" key="1">
    <citation type="submission" date="2022-03" db="EMBL/GenBank/DDBJ databases">
        <title>Hymenobactersp. isolated from the air.</title>
        <authorList>
            <person name="Won M."/>
            <person name="Kwon S.-W."/>
        </authorList>
    </citation>
    <scope>NUCLEOTIDE SEQUENCE [LARGE SCALE GENOMIC DNA]</scope>
    <source>
        <strain evidence="6 7">KACC 22596</strain>
    </source>
</reference>
<keyword evidence="7" id="KW-1185">Reference proteome</keyword>
<dbReference type="PANTHER" id="PTHR30461:SF2">
    <property type="entry name" value="SERINE RECOMBINASE PINE-RELATED"/>
    <property type="match status" value="1"/>
</dbReference>
<evidence type="ECO:0000256" key="2">
    <source>
        <dbReference type="ARBA" id="ARBA00023125"/>
    </source>
</evidence>
<dbReference type="InterPro" id="IPR050639">
    <property type="entry name" value="SSR_resolvase"/>
</dbReference>
<dbReference type="SMART" id="SM00857">
    <property type="entry name" value="Resolvase"/>
    <property type="match status" value="1"/>
</dbReference>
<evidence type="ECO:0000313" key="6">
    <source>
        <dbReference type="EMBL" id="UOE34214.1"/>
    </source>
</evidence>
<sequence>MGNEASMKGYVTYLRVSTDKQGSSGLGLEAQRAAVLTYAKSADNILAEFVEVESGKNNTREQLAAAITHAKKNNAVLLIAKLDRLSRNAAFIFTLRDSGVNFVCADMPDANGLTIGIFASIAQHERETIAKRTKDALAAKRARGEALGNVANLTNEGRVKGQQTRQINAQTNKANVQAKQLIDLLASGGATLAVIADKLNASGYKTRRGCAFTPTAVKRLKG</sequence>
<evidence type="ECO:0000259" key="5">
    <source>
        <dbReference type="PROSITE" id="PS51736"/>
    </source>
</evidence>
<protein>
    <submittedName>
        <fullName evidence="6">Recombinase family protein</fullName>
    </submittedName>
</protein>
<dbReference type="PROSITE" id="PS00397">
    <property type="entry name" value="RECOMBINASES_1"/>
    <property type="match status" value="1"/>
</dbReference>
<dbReference type="Pfam" id="PF00239">
    <property type="entry name" value="Resolvase"/>
    <property type="match status" value="1"/>
</dbReference>
<keyword evidence="2" id="KW-0238">DNA-binding</keyword>
<organism evidence="6 7">
    <name type="scientific">Hymenobacter monticola</name>
    <dbReference type="NCBI Taxonomy" id="1705399"/>
    <lineage>
        <taxon>Bacteria</taxon>
        <taxon>Pseudomonadati</taxon>
        <taxon>Bacteroidota</taxon>
        <taxon>Cytophagia</taxon>
        <taxon>Cytophagales</taxon>
        <taxon>Hymenobacteraceae</taxon>
        <taxon>Hymenobacter</taxon>
    </lineage>
</organism>
<evidence type="ECO:0000313" key="7">
    <source>
        <dbReference type="Proteomes" id="UP000831390"/>
    </source>
</evidence>
<dbReference type="CDD" id="cd00338">
    <property type="entry name" value="Ser_Recombinase"/>
    <property type="match status" value="1"/>
</dbReference>
<gene>
    <name evidence="6" type="ORF">MTP16_00850</name>
</gene>